<accession>A0A0F9MBA6</accession>
<gene>
    <name evidence="3" type="ORF">LCGC14_1481260</name>
</gene>
<dbReference type="InterPro" id="IPR012334">
    <property type="entry name" value="Pectin_lyas_fold"/>
</dbReference>
<dbReference type="AlphaFoldDB" id="A0A0F9MBA6"/>
<feature type="compositionally biased region" description="Acidic residues" evidence="1">
    <location>
        <begin position="64"/>
        <end position="76"/>
    </location>
</feature>
<feature type="region of interest" description="Disordered" evidence="1">
    <location>
        <begin position="64"/>
        <end position="89"/>
    </location>
</feature>
<evidence type="ECO:0000256" key="2">
    <source>
        <dbReference type="SAM" id="Phobius"/>
    </source>
</evidence>
<feature type="transmembrane region" description="Helical" evidence="2">
    <location>
        <begin position="93"/>
        <end position="113"/>
    </location>
</feature>
<evidence type="ECO:0000313" key="3">
    <source>
        <dbReference type="EMBL" id="KKM66432.1"/>
    </source>
</evidence>
<evidence type="ECO:0008006" key="4">
    <source>
        <dbReference type="Google" id="ProtNLM"/>
    </source>
</evidence>
<reference evidence="3" key="1">
    <citation type="journal article" date="2015" name="Nature">
        <title>Complex archaea that bridge the gap between prokaryotes and eukaryotes.</title>
        <authorList>
            <person name="Spang A."/>
            <person name="Saw J.H."/>
            <person name="Jorgensen S.L."/>
            <person name="Zaremba-Niedzwiedzka K."/>
            <person name="Martijn J."/>
            <person name="Lind A.E."/>
            <person name="van Eijk R."/>
            <person name="Schleper C."/>
            <person name="Guy L."/>
            <person name="Ettema T.J."/>
        </authorList>
    </citation>
    <scope>NUCLEOTIDE SEQUENCE</scope>
</reference>
<keyword evidence="2" id="KW-0812">Transmembrane</keyword>
<comment type="caution">
    <text evidence="3">The sequence shown here is derived from an EMBL/GenBank/DDBJ whole genome shotgun (WGS) entry which is preliminary data.</text>
</comment>
<dbReference type="EMBL" id="LAZR01010533">
    <property type="protein sequence ID" value="KKM66432.1"/>
    <property type="molecule type" value="Genomic_DNA"/>
</dbReference>
<dbReference type="Gene3D" id="2.160.20.10">
    <property type="entry name" value="Single-stranded right-handed beta-helix, Pectin lyase-like"/>
    <property type="match status" value="1"/>
</dbReference>
<protein>
    <recommendedName>
        <fullName evidence="4">Periplasmic copper-binding protein NosD beta helix domain-containing protein</fullName>
    </recommendedName>
</protein>
<dbReference type="SUPFAM" id="SSF51126">
    <property type="entry name" value="Pectin lyase-like"/>
    <property type="match status" value="1"/>
</dbReference>
<keyword evidence="2" id="KW-1133">Transmembrane helix</keyword>
<name>A0A0F9MBA6_9ZZZZ</name>
<evidence type="ECO:0000256" key="1">
    <source>
        <dbReference type="SAM" id="MobiDB-lite"/>
    </source>
</evidence>
<organism evidence="3">
    <name type="scientific">marine sediment metagenome</name>
    <dbReference type="NCBI Taxonomy" id="412755"/>
    <lineage>
        <taxon>unclassified sequences</taxon>
        <taxon>metagenomes</taxon>
        <taxon>ecological metagenomes</taxon>
    </lineage>
</organism>
<sequence>MEHNTISQFTQSGIRLRWFSHYNTISRNTVLGSGSIILIGDSSKNTVLKDNNPIGYYTYEDLTLDDGDDEEKDEDNDIGKKDNINRASPIPPLNFLFIGLFLFVIITVIAIVVKHTN</sequence>
<dbReference type="InterPro" id="IPR011050">
    <property type="entry name" value="Pectin_lyase_fold/virulence"/>
</dbReference>
<proteinExistence type="predicted"/>
<keyword evidence="2" id="KW-0472">Membrane</keyword>